<keyword evidence="3" id="KW-1185">Reference proteome</keyword>
<dbReference type="EMBL" id="JBHPBY010000057">
    <property type="protein sequence ID" value="MFC1849740.1"/>
    <property type="molecule type" value="Genomic_DNA"/>
</dbReference>
<dbReference type="PANTHER" id="PTHR43751">
    <property type="entry name" value="SULFATASE"/>
    <property type="match status" value="1"/>
</dbReference>
<comment type="caution">
    <text evidence="2">The sequence shown here is derived from an EMBL/GenBank/DDBJ whole genome shotgun (WGS) entry which is preliminary data.</text>
</comment>
<evidence type="ECO:0000313" key="3">
    <source>
        <dbReference type="Proteomes" id="UP001594351"/>
    </source>
</evidence>
<proteinExistence type="predicted"/>
<gene>
    <name evidence="2" type="ORF">ACFL27_05985</name>
</gene>
<evidence type="ECO:0000259" key="1">
    <source>
        <dbReference type="Pfam" id="PF16347"/>
    </source>
</evidence>
<dbReference type="Gene3D" id="3.40.720.10">
    <property type="entry name" value="Alkaline Phosphatase, subunit A"/>
    <property type="match status" value="1"/>
</dbReference>
<accession>A0ABV6YU63</accession>
<dbReference type="Pfam" id="PF16347">
    <property type="entry name" value="SGSH_C"/>
    <property type="match status" value="1"/>
</dbReference>
<dbReference type="InterPro" id="IPR032506">
    <property type="entry name" value="SGSH_C"/>
</dbReference>
<evidence type="ECO:0000313" key="2">
    <source>
        <dbReference type="EMBL" id="MFC1849740.1"/>
    </source>
</evidence>
<dbReference type="InterPro" id="IPR052701">
    <property type="entry name" value="GAG_Ulvan_Degrading_Sulfatases"/>
</dbReference>
<feature type="non-terminal residue" evidence="2">
    <location>
        <position position="1"/>
    </location>
</feature>
<feature type="domain" description="N-sulphoglucosamine sulphohydrolase C-terminal" evidence="1">
    <location>
        <begin position="54"/>
        <end position="167"/>
    </location>
</feature>
<organism evidence="2 3">
    <name type="scientific">candidate division CSSED10-310 bacterium</name>
    <dbReference type="NCBI Taxonomy" id="2855610"/>
    <lineage>
        <taxon>Bacteria</taxon>
        <taxon>Bacteria division CSSED10-310</taxon>
    </lineage>
</organism>
<reference evidence="2 3" key="1">
    <citation type="submission" date="2024-09" db="EMBL/GenBank/DDBJ databases">
        <title>Laminarin stimulates single cell rates of sulfate reduction while oxygen inhibits transcriptomic activity in coastal marine sediment.</title>
        <authorList>
            <person name="Lindsay M."/>
            <person name="Orcutt B."/>
            <person name="Emerson D."/>
            <person name="Stepanauskas R."/>
            <person name="D'Angelo T."/>
        </authorList>
    </citation>
    <scope>NUCLEOTIDE SEQUENCE [LARGE SCALE GENOMIC DNA]</scope>
    <source>
        <strain evidence="2">SAG AM-311-K15</strain>
    </source>
</reference>
<dbReference type="InterPro" id="IPR017850">
    <property type="entry name" value="Alkaline_phosphatase_core_sf"/>
</dbReference>
<protein>
    <submittedName>
        <fullName evidence="2">Sulfatase/phosphatase domain-containing protein</fullName>
    </submittedName>
</protein>
<dbReference type="Proteomes" id="UP001594351">
    <property type="component" value="Unassembled WGS sequence"/>
</dbReference>
<sequence length="189" mass="22105">INQENDRNLGTFLRILQSEDLLKRNILIVSSTFFHPLEKKQLEEETDVSIHFKNIITPLFIHFPWSIKQPLMVPQIVSGCDITPTLLHYLNITSGQRLDGISYIPLLNYQHHPGRSKPIFMDGQNKGCMMTEGIKVDFQQKKQAIWFNYFDLDQDPLEKKPLNDEDNFYLLSLRQKLLCSPLFQKTTKL</sequence>
<dbReference type="PANTHER" id="PTHR43751:SF3">
    <property type="entry name" value="SULFATASE N-TERMINAL DOMAIN-CONTAINING PROTEIN"/>
    <property type="match status" value="1"/>
</dbReference>
<name>A0ABV6YU63_UNCC1</name>
<dbReference type="SUPFAM" id="SSF53649">
    <property type="entry name" value="Alkaline phosphatase-like"/>
    <property type="match status" value="1"/>
</dbReference>